<dbReference type="AlphaFoldDB" id="A0A9P5TU36"/>
<keyword evidence="2" id="KW-1185">Reference proteome</keyword>
<dbReference type="EMBL" id="JADNYJ010000003">
    <property type="protein sequence ID" value="KAF8912043.1"/>
    <property type="molecule type" value="Genomic_DNA"/>
</dbReference>
<evidence type="ECO:0000313" key="2">
    <source>
        <dbReference type="Proteomes" id="UP000724874"/>
    </source>
</evidence>
<name>A0A9P5TU36_GYMJU</name>
<gene>
    <name evidence="1" type="ORF">CPB84DRAFT_748538</name>
</gene>
<evidence type="ECO:0000313" key="1">
    <source>
        <dbReference type="EMBL" id="KAF8912043.1"/>
    </source>
</evidence>
<dbReference type="Proteomes" id="UP000724874">
    <property type="component" value="Unassembled WGS sequence"/>
</dbReference>
<organism evidence="1 2">
    <name type="scientific">Gymnopilus junonius</name>
    <name type="common">Spectacular rustgill mushroom</name>
    <name type="synonym">Gymnopilus spectabilis subsp. junonius</name>
    <dbReference type="NCBI Taxonomy" id="109634"/>
    <lineage>
        <taxon>Eukaryota</taxon>
        <taxon>Fungi</taxon>
        <taxon>Dikarya</taxon>
        <taxon>Basidiomycota</taxon>
        <taxon>Agaricomycotina</taxon>
        <taxon>Agaricomycetes</taxon>
        <taxon>Agaricomycetidae</taxon>
        <taxon>Agaricales</taxon>
        <taxon>Agaricineae</taxon>
        <taxon>Hymenogastraceae</taxon>
        <taxon>Gymnopilus</taxon>
    </lineage>
</organism>
<protein>
    <submittedName>
        <fullName evidence="1">Uncharacterized protein</fullName>
    </submittedName>
</protein>
<proteinExistence type="predicted"/>
<reference evidence="1" key="1">
    <citation type="submission" date="2020-11" db="EMBL/GenBank/DDBJ databases">
        <authorList>
            <consortium name="DOE Joint Genome Institute"/>
            <person name="Ahrendt S."/>
            <person name="Riley R."/>
            <person name="Andreopoulos W."/>
            <person name="LaButti K."/>
            <person name="Pangilinan J."/>
            <person name="Ruiz-duenas F.J."/>
            <person name="Barrasa J.M."/>
            <person name="Sanchez-Garcia M."/>
            <person name="Camarero S."/>
            <person name="Miyauchi S."/>
            <person name="Serrano A."/>
            <person name="Linde D."/>
            <person name="Babiker R."/>
            <person name="Drula E."/>
            <person name="Ayuso-Fernandez I."/>
            <person name="Pacheco R."/>
            <person name="Padilla G."/>
            <person name="Ferreira P."/>
            <person name="Barriuso J."/>
            <person name="Kellner H."/>
            <person name="Castanera R."/>
            <person name="Alfaro M."/>
            <person name="Ramirez L."/>
            <person name="Pisabarro A.G."/>
            <person name="Kuo A."/>
            <person name="Tritt A."/>
            <person name="Lipzen A."/>
            <person name="He G."/>
            <person name="Yan M."/>
            <person name="Ng V."/>
            <person name="Cullen D."/>
            <person name="Martin F."/>
            <person name="Rosso M.-N."/>
            <person name="Henrissat B."/>
            <person name="Hibbett D."/>
            <person name="Martinez A.T."/>
            <person name="Grigoriev I.V."/>
        </authorList>
    </citation>
    <scope>NUCLEOTIDE SEQUENCE</scope>
    <source>
        <strain evidence="1">AH 44721</strain>
    </source>
</reference>
<sequence>MSFFLISPPFFLVQSTRGSFAIFVQSRSPNSQNLLSCKSASFFIQNVFYVASYLFHGSHHFSTRNHSAHIPPSLPRTLNDCPSPAFVGFSFCPTKLRQPLPFFNPTSLYLHPAQRTSHRSYLVHLGLRSPIKYNFNFCNVGRHHVHACHAIKAYKVSPSGGHDEGFSKRSH</sequence>
<comment type="caution">
    <text evidence="1">The sequence shown here is derived from an EMBL/GenBank/DDBJ whole genome shotgun (WGS) entry which is preliminary data.</text>
</comment>
<accession>A0A9P5TU36</accession>